<reference evidence="1" key="1">
    <citation type="submission" date="2023-10" db="EMBL/GenBank/DDBJ databases">
        <title>Genome assembly of Pristionchus species.</title>
        <authorList>
            <person name="Yoshida K."/>
            <person name="Sommer R.J."/>
        </authorList>
    </citation>
    <scope>NUCLEOTIDE SEQUENCE</scope>
    <source>
        <strain evidence="1">RS5133</strain>
    </source>
</reference>
<name>A0AAV5VYC9_9BILA</name>
<evidence type="ECO:0000313" key="2">
    <source>
        <dbReference type="Proteomes" id="UP001432322"/>
    </source>
</evidence>
<dbReference type="AlphaFoldDB" id="A0AAV5VYC9"/>
<organism evidence="1 2">
    <name type="scientific">Pristionchus fissidentatus</name>
    <dbReference type="NCBI Taxonomy" id="1538716"/>
    <lineage>
        <taxon>Eukaryota</taxon>
        <taxon>Metazoa</taxon>
        <taxon>Ecdysozoa</taxon>
        <taxon>Nematoda</taxon>
        <taxon>Chromadorea</taxon>
        <taxon>Rhabditida</taxon>
        <taxon>Rhabditina</taxon>
        <taxon>Diplogasteromorpha</taxon>
        <taxon>Diplogasteroidea</taxon>
        <taxon>Neodiplogasteridae</taxon>
        <taxon>Pristionchus</taxon>
    </lineage>
</organism>
<dbReference type="EMBL" id="BTSY01000004">
    <property type="protein sequence ID" value="GMT24566.1"/>
    <property type="molecule type" value="Genomic_DNA"/>
</dbReference>
<protein>
    <submittedName>
        <fullName evidence="1">Uncharacterized protein</fullName>
    </submittedName>
</protein>
<sequence length="88" mass="9601">MELITCLEYGQCIVVQIIFGMFSRADTISRVVAIDYVAVEELLSLVSSSNVVLLVETTEAEWLCRTTSQKSIIAGGSSGRLLKLLSCK</sequence>
<accession>A0AAV5VYC9</accession>
<dbReference type="Proteomes" id="UP001432322">
    <property type="component" value="Unassembled WGS sequence"/>
</dbReference>
<proteinExistence type="predicted"/>
<evidence type="ECO:0000313" key="1">
    <source>
        <dbReference type="EMBL" id="GMT24566.1"/>
    </source>
</evidence>
<comment type="caution">
    <text evidence="1">The sequence shown here is derived from an EMBL/GenBank/DDBJ whole genome shotgun (WGS) entry which is preliminary data.</text>
</comment>
<gene>
    <name evidence="1" type="ORF">PFISCL1PPCAC_15863</name>
</gene>
<feature type="non-terminal residue" evidence="1">
    <location>
        <position position="88"/>
    </location>
</feature>
<keyword evidence="2" id="KW-1185">Reference proteome</keyword>